<evidence type="ECO:0000256" key="1">
    <source>
        <dbReference type="SAM" id="Phobius"/>
    </source>
</evidence>
<sequence>VIVIVIVIAIVIVIVIVIIIIIIIVIIVVIIIIIIIIIVIAIVIAIVIFENGLEQIHSSIIGTGDSFGLHFGLLVELEDLNSKLLQSKYDCQGTLSVNSSMGGFCSALSCRFFE</sequence>
<feature type="transmembrane region" description="Helical" evidence="1">
    <location>
        <begin position="30"/>
        <end position="49"/>
    </location>
</feature>
<gene>
    <name evidence="2" type="ORF">RFI_05629</name>
</gene>
<keyword evidence="1" id="KW-0812">Transmembrane</keyword>
<organism evidence="2 3">
    <name type="scientific">Reticulomyxa filosa</name>
    <dbReference type="NCBI Taxonomy" id="46433"/>
    <lineage>
        <taxon>Eukaryota</taxon>
        <taxon>Sar</taxon>
        <taxon>Rhizaria</taxon>
        <taxon>Retaria</taxon>
        <taxon>Foraminifera</taxon>
        <taxon>Monothalamids</taxon>
        <taxon>Reticulomyxidae</taxon>
        <taxon>Reticulomyxa</taxon>
    </lineage>
</organism>
<evidence type="ECO:0000313" key="3">
    <source>
        <dbReference type="Proteomes" id="UP000023152"/>
    </source>
</evidence>
<dbReference type="EMBL" id="ASPP01004894">
    <property type="protein sequence ID" value="ETO31491.1"/>
    <property type="molecule type" value="Genomic_DNA"/>
</dbReference>
<feature type="non-terminal residue" evidence="2">
    <location>
        <position position="1"/>
    </location>
</feature>
<comment type="caution">
    <text evidence="2">The sequence shown here is derived from an EMBL/GenBank/DDBJ whole genome shotgun (WGS) entry which is preliminary data.</text>
</comment>
<dbReference type="Proteomes" id="UP000023152">
    <property type="component" value="Unassembled WGS sequence"/>
</dbReference>
<keyword evidence="1" id="KW-0472">Membrane</keyword>
<protein>
    <submittedName>
        <fullName evidence="2">Uncharacterized protein</fullName>
    </submittedName>
</protein>
<name>X6NZT7_RETFI</name>
<reference evidence="2 3" key="1">
    <citation type="journal article" date="2013" name="Curr. Biol.">
        <title>The Genome of the Foraminiferan Reticulomyxa filosa.</title>
        <authorList>
            <person name="Glockner G."/>
            <person name="Hulsmann N."/>
            <person name="Schleicher M."/>
            <person name="Noegel A.A."/>
            <person name="Eichinger L."/>
            <person name="Gallinger C."/>
            <person name="Pawlowski J."/>
            <person name="Sierra R."/>
            <person name="Euteneuer U."/>
            <person name="Pillet L."/>
            <person name="Moustafa A."/>
            <person name="Platzer M."/>
            <person name="Groth M."/>
            <person name="Szafranski K."/>
            <person name="Schliwa M."/>
        </authorList>
    </citation>
    <scope>NUCLEOTIDE SEQUENCE [LARGE SCALE GENOMIC DNA]</scope>
</reference>
<feature type="transmembrane region" description="Helical" evidence="1">
    <location>
        <begin position="5"/>
        <end position="24"/>
    </location>
</feature>
<keyword evidence="1" id="KW-1133">Transmembrane helix</keyword>
<dbReference type="AlphaFoldDB" id="X6NZT7"/>
<accession>X6NZT7</accession>
<proteinExistence type="predicted"/>
<evidence type="ECO:0000313" key="2">
    <source>
        <dbReference type="EMBL" id="ETO31491.1"/>
    </source>
</evidence>
<keyword evidence="3" id="KW-1185">Reference proteome</keyword>